<evidence type="ECO:0000313" key="2">
    <source>
        <dbReference type="EMBL" id="TWJ16295.1"/>
    </source>
</evidence>
<dbReference type="PANTHER" id="PTHR43319">
    <property type="entry name" value="BETA-LACTAMASE-RELATED"/>
    <property type="match status" value="1"/>
</dbReference>
<dbReference type="Proteomes" id="UP000321617">
    <property type="component" value="Unassembled WGS sequence"/>
</dbReference>
<reference evidence="2 3" key="1">
    <citation type="journal article" date="2013" name="Stand. Genomic Sci.">
        <title>Genomic Encyclopedia of Type Strains, Phase I: The one thousand microbial genomes (KMG-I) project.</title>
        <authorList>
            <person name="Kyrpides N.C."/>
            <person name="Woyke T."/>
            <person name="Eisen J.A."/>
            <person name="Garrity G."/>
            <person name="Lilburn T.G."/>
            <person name="Beck B.J."/>
            <person name="Whitman W.B."/>
            <person name="Hugenholtz P."/>
            <person name="Klenk H.P."/>
        </authorList>
    </citation>
    <scope>NUCLEOTIDE SEQUENCE [LARGE SCALE GENOMIC DNA]</scope>
    <source>
        <strain evidence="2 3">DSM 45044</strain>
    </source>
</reference>
<dbReference type="RefSeq" id="WP_147136481.1">
    <property type="nucleotide sequence ID" value="NZ_BAABIJ010000001.1"/>
</dbReference>
<dbReference type="SUPFAM" id="SSF56601">
    <property type="entry name" value="beta-lactamase/transpeptidase-like"/>
    <property type="match status" value="1"/>
</dbReference>
<dbReference type="InterPro" id="IPR001466">
    <property type="entry name" value="Beta-lactam-related"/>
</dbReference>
<dbReference type="Gene3D" id="3.40.710.10">
    <property type="entry name" value="DD-peptidase/beta-lactamase superfamily"/>
    <property type="match status" value="1"/>
</dbReference>
<dbReference type="InterPro" id="IPR052907">
    <property type="entry name" value="Beta-lactamase/esterase"/>
</dbReference>
<dbReference type="InterPro" id="IPR012338">
    <property type="entry name" value="Beta-lactam/transpept-like"/>
</dbReference>
<keyword evidence="3" id="KW-1185">Reference proteome</keyword>
<dbReference type="EMBL" id="VLLL01000005">
    <property type="protein sequence ID" value="TWJ16295.1"/>
    <property type="molecule type" value="Genomic_DNA"/>
</dbReference>
<dbReference type="OrthoDB" id="9809635at2"/>
<gene>
    <name evidence="2" type="ORF">LX16_2024</name>
</gene>
<feature type="domain" description="Beta-lactamase-related" evidence="1">
    <location>
        <begin position="28"/>
        <end position="375"/>
    </location>
</feature>
<protein>
    <submittedName>
        <fullName evidence="2">CubicO group peptidase (Beta-lactamase class C family)</fullName>
    </submittedName>
</protein>
<sequence>MSPIHGECATGYAAVCEAFARGIALDGETGAAVAVYHHGRKVVDLWAGRADPFTGEPWRRDTLTVVYSATKGVTAACALLLAERGLIDLDAPVSRYWPEFAAAGKARIPVRWLLSHRAGLSALDRRLPRADVLDGRAVVKALERQAPCWPPGTRHGYHALTFGWLVAELVRRVDGRGLGTLLAEEITGPAGIDFHIGLPKEEWRRAARIVTGTDGTRSATASTCRRPLPWGTTDSLRDRSFVISEPPLDHDDPAEQLVEIPASNGTGTAEALARFYAALVSAPDGHRILSTDTVAAATREESAGIDLVTGVPSRFGLGFALPTRDTSWYGPRAFGFAGMSGALGFADPDTGIGFGYVTNGLHHGRIRDRRAARIVAALRACL</sequence>
<dbReference type="AlphaFoldDB" id="A0A562VEK1"/>
<dbReference type="PANTHER" id="PTHR43319:SF3">
    <property type="entry name" value="BETA-LACTAMASE-RELATED DOMAIN-CONTAINING PROTEIN"/>
    <property type="match status" value="1"/>
</dbReference>
<accession>A0A562VEK1</accession>
<proteinExistence type="predicted"/>
<comment type="caution">
    <text evidence="2">The sequence shown here is derived from an EMBL/GenBank/DDBJ whole genome shotgun (WGS) entry which is preliminary data.</text>
</comment>
<organism evidence="2 3">
    <name type="scientific">Stackebrandtia albiflava</name>
    <dbReference type="NCBI Taxonomy" id="406432"/>
    <lineage>
        <taxon>Bacteria</taxon>
        <taxon>Bacillati</taxon>
        <taxon>Actinomycetota</taxon>
        <taxon>Actinomycetes</taxon>
        <taxon>Glycomycetales</taxon>
        <taxon>Glycomycetaceae</taxon>
        <taxon>Stackebrandtia</taxon>
    </lineage>
</organism>
<evidence type="ECO:0000259" key="1">
    <source>
        <dbReference type="Pfam" id="PF00144"/>
    </source>
</evidence>
<dbReference type="Pfam" id="PF00144">
    <property type="entry name" value="Beta-lactamase"/>
    <property type="match status" value="1"/>
</dbReference>
<name>A0A562VEK1_9ACTN</name>
<evidence type="ECO:0000313" key="3">
    <source>
        <dbReference type="Proteomes" id="UP000321617"/>
    </source>
</evidence>